<evidence type="ECO:0000256" key="5">
    <source>
        <dbReference type="SAM" id="Phobius"/>
    </source>
</evidence>
<keyword evidence="1" id="KW-1003">Cell membrane</keyword>
<evidence type="ECO:0000313" key="7">
    <source>
        <dbReference type="EMBL" id="MBB4677648.1"/>
    </source>
</evidence>
<dbReference type="Gene3D" id="3.40.50.410">
    <property type="entry name" value="von Willebrand factor, type A domain"/>
    <property type="match status" value="1"/>
</dbReference>
<dbReference type="AlphaFoldDB" id="A0A7W7FUP1"/>
<dbReference type="InterPro" id="IPR024163">
    <property type="entry name" value="Aerotolerance_reg_N"/>
</dbReference>
<keyword evidence="2 5" id="KW-0812">Transmembrane</keyword>
<dbReference type="InterPro" id="IPR002035">
    <property type="entry name" value="VWF_A"/>
</dbReference>
<dbReference type="RefSeq" id="WP_185003567.1">
    <property type="nucleotide sequence ID" value="NZ_BAAAUI010000023.1"/>
</dbReference>
<evidence type="ECO:0000256" key="3">
    <source>
        <dbReference type="ARBA" id="ARBA00022989"/>
    </source>
</evidence>
<dbReference type="PANTHER" id="PTHR22550">
    <property type="entry name" value="SPORE GERMINATION PROTEIN"/>
    <property type="match status" value="1"/>
</dbReference>
<evidence type="ECO:0000256" key="2">
    <source>
        <dbReference type="ARBA" id="ARBA00022692"/>
    </source>
</evidence>
<organism evidence="7 8">
    <name type="scientific">Crossiella cryophila</name>
    <dbReference type="NCBI Taxonomy" id="43355"/>
    <lineage>
        <taxon>Bacteria</taxon>
        <taxon>Bacillati</taxon>
        <taxon>Actinomycetota</taxon>
        <taxon>Actinomycetes</taxon>
        <taxon>Pseudonocardiales</taxon>
        <taxon>Pseudonocardiaceae</taxon>
        <taxon>Crossiella</taxon>
    </lineage>
</organism>
<dbReference type="InterPro" id="IPR036465">
    <property type="entry name" value="vWFA_dom_sf"/>
</dbReference>
<dbReference type="Pfam" id="PF07584">
    <property type="entry name" value="BatA"/>
    <property type="match status" value="1"/>
</dbReference>
<dbReference type="SMART" id="SM00327">
    <property type="entry name" value="VWA"/>
    <property type="match status" value="1"/>
</dbReference>
<dbReference type="PANTHER" id="PTHR22550:SF5">
    <property type="entry name" value="LEUCINE ZIPPER PROTEIN 4"/>
    <property type="match status" value="1"/>
</dbReference>
<dbReference type="SUPFAM" id="SSF53300">
    <property type="entry name" value="vWA-like"/>
    <property type="match status" value="1"/>
</dbReference>
<dbReference type="Proteomes" id="UP000533598">
    <property type="component" value="Unassembled WGS sequence"/>
</dbReference>
<gene>
    <name evidence="7" type="ORF">HNR67_003766</name>
</gene>
<sequence>MFGLSLRGFTAPWWFLLALAVAVLVVVYLLVQRRRRRYVMRFTNLELLEKVIPKRQNWVRHVPPALLAVALILLTVALTGPTSEQRVPRNRATVMLVIDVSLSMQATDIKPTRLDAAKKSAKSFTEGLTKGVNLGLISFAGSAVVLVSPTVDRKPVADSIDTLKLGPATATGDALNAAMATIESFGKLLTGADGPPPARIVLMTDGKKTVGAEPVEVATRAGKAKIPVSAIAFGTDYGTIENEGRVTNVPADVETMKEIAEASGGDFHKADTAEQLQKVYDTLGEQIGYETKEDDASRPWLMLGTLALIVAAGTSLIFGQRLP</sequence>
<reference evidence="7 8" key="1">
    <citation type="submission" date="2020-08" db="EMBL/GenBank/DDBJ databases">
        <title>Sequencing the genomes of 1000 actinobacteria strains.</title>
        <authorList>
            <person name="Klenk H.-P."/>
        </authorList>
    </citation>
    <scope>NUCLEOTIDE SEQUENCE [LARGE SCALE GENOMIC DNA]</scope>
    <source>
        <strain evidence="7 8">DSM 44230</strain>
    </source>
</reference>
<keyword evidence="8" id="KW-1185">Reference proteome</keyword>
<keyword evidence="4 5" id="KW-0472">Membrane</keyword>
<evidence type="ECO:0000259" key="6">
    <source>
        <dbReference type="PROSITE" id="PS50234"/>
    </source>
</evidence>
<evidence type="ECO:0000256" key="4">
    <source>
        <dbReference type="ARBA" id="ARBA00023136"/>
    </source>
</evidence>
<feature type="transmembrane region" description="Helical" evidence="5">
    <location>
        <begin position="62"/>
        <end position="80"/>
    </location>
</feature>
<proteinExistence type="predicted"/>
<feature type="domain" description="VWFA" evidence="6">
    <location>
        <begin position="93"/>
        <end position="283"/>
    </location>
</feature>
<comment type="caution">
    <text evidence="7">The sequence shown here is derived from an EMBL/GenBank/DDBJ whole genome shotgun (WGS) entry which is preliminary data.</text>
</comment>
<accession>A0A7W7FUP1</accession>
<dbReference type="InterPro" id="IPR050768">
    <property type="entry name" value="UPF0353/GerABKA_families"/>
</dbReference>
<feature type="transmembrane region" description="Helical" evidence="5">
    <location>
        <begin position="300"/>
        <end position="319"/>
    </location>
</feature>
<dbReference type="Pfam" id="PF13519">
    <property type="entry name" value="VWA_2"/>
    <property type="match status" value="1"/>
</dbReference>
<name>A0A7W7FUP1_9PSEU</name>
<dbReference type="PROSITE" id="PS50234">
    <property type="entry name" value="VWFA"/>
    <property type="match status" value="1"/>
</dbReference>
<evidence type="ECO:0000313" key="8">
    <source>
        <dbReference type="Proteomes" id="UP000533598"/>
    </source>
</evidence>
<dbReference type="NCBIfam" id="NF010238">
    <property type="entry name" value="PRK13685.1"/>
    <property type="match status" value="1"/>
</dbReference>
<dbReference type="EMBL" id="JACHMH010000001">
    <property type="protein sequence ID" value="MBB4677648.1"/>
    <property type="molecule type" value="Genomic_DNA"/>
</dbReference>
<feature type="transmembrane region" description="Helical" evidence="5">
    <location>
        <begin position="12"/>
        <end position="31"/>
    </location>
</feature>
<protein>
    <submittedName>
        <fullName evidence="7">Ca-activated chloride channel family protein</fullName>
    </submittedName>
</protein>
<evidence type="ECO:0000256" key="1">
    <source>
        <dbReference type="ARBA" id="ARBA00022475"/>
    </source>
</evidence>
<keyword evidence="3 5" id="KW-1133">Transmembrane helix</keyword>